<evidence type="ECO:0000313" key="2">
    <source>
        <dbReference type="Proteomes" id="UP000005835"/>
    </source>
</evidence>
<dbReference type="PANTHER" id="PTHR35861:SF1">
    <property type="entry name" value="PHAGE TAIL SHEATH PROTEIN"/>
    <property type="match status" value="1"/>
</dbReference>
<dbReference type="InterPro" id="IPR052042">
    <property type="entry name" value="Tail_sheath_structural"/>
</dbReference>
<reference evidence="1 2" key="1">
    <citation type="submission" date="2012-05" db="EMBL/GenBank/DDBJ databases">
        <title>The Genome Sequence of Sutterella wadsworthensis 2_1_59BFAA.</title>
        <authorList>
            <consortium name="The Broad Institute Genome Sequencing Platform"/>
            <person name="Earl A."/>
            <person name="Ward D."/>
            <person name="Feldgarden M."/>
            <person name="Gevers D."/>
            <person name="Daigneault M."/>
            <person name="Strauss J."/>
            <person name="Allen-Vercoe E."/>
            <person name="Walker B."/>
            <person name="Young S.K."/>
            <person name="Zeng Q."/>
            <person name="Gargeya S."/>
            <person name="Fitzgerald M."/>
            <person name="Haas B."/>
            <person name="Abouelleil A."/>
            <person name="Alvarado L."/>
            <person name="Arachchi H.M."/>
            <person name="Berlin A.M."/>
            <person name="Chapman S.B."/>
            <person name="Goldberg J."/>
            <person name="Griggs A."/>
            <person name="Gujja S."/>
            <person name="Hansen M."/>
            <person name="Howarth C."/>
            <person name="Imamovic A."/>
            <person name="Larimer J."/>
            <person name="McCowen C."/>
            <person name="Montmayeur A."/>
            <person name="Murphy C."/>
            <person name="Neiman D."/>
            <person name="Pearson M."/>
            <person name="Priest M."/>
            <person name="Roberts A."/>
            <person name="Saif S."/>
            <person name="Shea T."/>
            <person name="Sisk P."/>
            <person name="Sykes S."/>
            <person name="Wortman J."/>
            <person name="Nusbaum C."/>
            <person name="Birren B."/>
        </authorList>
    </citation>
    <scope>NUCLEOTIDE SEQUENCE [LARGE SCALE GENOMIC DNA]</scope>
    <source>
        <strain evidence="1 2">2_1_59BFAA</strain>
    </source>
</reference>
<dbReference type="EMBL" id="ADMG01000007">
    <property type="protein sequence ID" value="EKB32199.1"/>
    <property type="molecule type" value="Genomic_DNA"/>
</dbReference>
<evidence type="ECO:0000313" key="1">
    <source>
        <dbReference type="EMBL" id="EKB32199.1"/>
    </source>
</evidence>
<dbReference type="PATRIC" id="fig|742823.3.peg.206"/>
<dbReference type="HOGENOM" id="CLU_045095_0_0_4"/>
<dbReference type="PANTHER" id="PTHR35861">
    <property type="match status" value="1"/>
</dbReference>
<dbReference type="Proteomes" id="UP000005835">
    <property type="component" value="Unassembled WGS sequence"/>
</dbReference>
<organism evidence="1 2">
    <name type="scientific">Sutterella wadsworthensis 2_1_59BFAA</name>
    <dbReference type="NCBI Taxonomy" id="742823"/>
    <lineage>
        <taxon>Bacteria</taxon>
        <taxon>Pseudomonadati</taxon>
        <taxon>Pseudomonadota</taxon>
        <taxon>Betaproteobacteria</taxon>
        <taxon>Burkholderiales</taxon>
        <taxon>Sutterellaceae</taxon>
        <taxon>Sutterella</taxon>
    </lineage>
</organism>
<dbReference type="OrthoDB" id="9767864at2"/>
<gene>
    <name evidence="1" type="ORF">HMPREF9465_00214</name>
</gene>
<dbReference type="eggNOG" id="COG3497">
    <property type="taxonomic scope" value="Bacteria"/>
</dbReference>
<proteinExistence type="predicted"/>
<protein>
    <recommendedName>
        <fullName evidence="3">Phage tail sheath protein</fullName>
    </recommendedName>
</protein>
<dbReference type="RefSeq" id="WP_005433276.1">
    <property type="nucleotide sequence ID" value="NZ_JH815513.1"/>
</dbReference>
<dbReference type="STRING" id="742823.HMPREF9465_00214"/>
<accession>K1KKJ4</accession>
<dbReference type="AlphaFoldDB" id="K1KKJ4"/>
<sequence length="492" mass="53457">MAYNHGVKISEVPTSILPPAQVEAAIPFIVGTAPVNMTDPTNVNRPTLCYSYDEAVAAFGYVPPVEDSASGLKKYDFTLSEAIYSQFALFGVAPIIVVNVLDPTRHKKTATATTVTLDSKTGSATIAEAGIILSTLKISQDVTTYQEGTDFVATFNDAGHLVITSKKDEDNFKVPVGASLTFAAEKLDPSAVTNDEIIGGVSVDGAKSGLELVGECFPRFRLVPGLIVAPKYSSDPEVAAVMAAKAVNINEHFRAIALIDVPTDTVDVYSKVTEWKNNNNVVDEAQVTCWPMLALSGTAYHMSTQLMGLIGKVDGDNDGTPYVSPSNNNFQMTSMVLANGKEVWFGPETGAYLNSQGVVTALNFIGGWVCWGNRMACYPGNTDVKDSFISVRRMFNWVGNTLVQTFWQRVDAPLNRRQVDTIVDSANVWLNGLAARQYILGGRVEFLESENPNTDLVDGIARFHVYITPPSPNREIQFVLEYDVNYLSALFE</sequence>
<evidence type="ECO:0008006" key="3">
    <source>
        <dbReference type="Google" id="ProtNLM"/>
    </source>
</evidence>
<comment type="caution">
    <text evidence="1">The sequence shown here is derived from an EMBL/GenBank/DDBJ whole genome shotgun (WGS) entry which is preliminary data.</text>
</comment>
<name>K1KKJ4_9BURK</name>
<keyword evidence="2" id="KW-1185">Reference proteome</keyword>